<organism evidence="1 2">
    <name type="scientific">Lates japonicus</name>
    <name type="common">Japanese lates</name>
    <dbReference type="NCBI Taxonomy" id="270547"/>
    <lineage>
        <taxon>Eukaryota</taxon>
        <taxon>Metazoa</taxon>
        <taxon>Chordata</taxon>
        <taxon>Craniata</taxon>
        <taxon>Vertebrata</taxon>
        <taxon>Euteleostomi</taxon>
        <taxon>Actinopterygii</taxon>
        <taxon>Neopterygii</taxon>
        <taxon>Teleostei</taxon>
        <taxon>Neoteleostei</taxon>
        <taxon>Acanthomorphata</taxon>
        <taxon>Carangaria</taxon>
        <taxon>Carangaria incertae sedis</taxon>
        <taxon>Centropomidae</taxon>
        <taxon>Lates</taxon>
    </lineage>
</organism>
<proteinExistence type="predicted"/>
<name>A0AAD3RNS3_LATJO</name>
<dbReference type="EMBL" id="BRZM01002452">
    <property type="protein sequence ID" value="GLD74730.1"/>
    <property type="molecule type" value="Genomic_DNA"/>
</dbReference>
<gene>
    <name evidence="1" type="ORF">AKAME5_002606200</name>
</gene>
<protein>
    <submittedName>
        <fullName evidence="1">Uncharacterized protein</fullName>
    </submittedName>
</protein>
<keyword evidence="2" id="KW-1185">Reference proteome</keyword>
<dbReference type="AlphaFoldDB" id="A0AAD3RNS3"/>
<reference evidence="1" key="1">
    <citation type="submission" date="2022-08" db="EMBL/GenBank/DDBJ databases">
        <title>Genome sequencing of akame (Lates japonicus).</title>
        <authorList>
            <person name="Hashiguchi Y."/>
            <person name="Takahashi H."/>
        </authorList>
    </citation>
    <scope>NUCLEOTIDE SEQUENCE</scope>
    <source>
        <strain evidence="1">Kochi</strain>
    </source>
</reference>
<comment type="caution">
    <text evidence="1">The sequence shown here is derived from an EMBL/GenBank/DDBJ whole genome shotgun (WGS) entry which is preliminary data.</text>
</comment>
<evidence type="ECO:0000313" key="1">
    <source>
        <dbReference type="EMBL" id="GLD74730.1"/>
    </source>
</evidence>
<evidence type="ECO:0000313" key="2">
    <source>
        <dbReference type="Proteomes" id="UP001279410"/>
    </source>
</evidence>
<sequence length="161" mass="18618">MNAFGRQAFAFARAKEQHPDWQQLVDLQWQLQFSKRITATTVRPDSVLVSQSDKQAATLELTVLLEECLEVAFERKFSKYTGLISNCQQAGWRMARCFHAINGEGSLIEESERVQESMGKKEGKYKKGKGQRLCWPRFYPSFYTFAELKEMLILDGRVVRV</sequence>
<accession>A0AAD3RNS3</accession>
<dbReference type="Proteomes" id="UP001279410">
    <property type="component" value="Unassembled WGS sequence"/>
</dbReference>